<sequence>MKFLDGGRIVSSGGIDPSRALELLYRNILSGIPPDHLPIAIRILQLLNVHHHDLSTADNQAMFLGLDQDTFHKSIQKLHAVVYVPPANECNTTAVRIYHHSFSDFLEDSDRSGKFYLDRGVAEYDFTLQCLHWIENGAGSPSDRSIFRFSVSNGWDACCNLSDDFIPGIISRLERFDFSRLTYARVGQASYHGKPLVYDGFGKFLQWLFSLGSICNKSLISVVQDTSKKQVSASEEIRVQHCTESPRDYISSFIPDAGAPRIPFTLRFRLGNASHVYISLEVDIL</sequence>
<organism evidence="1 2">
    <name type="scientific">Macrolepiota fuliginosa MF-IS2</name>
    <dbReference type="NCBI Taxonomy" id="1400762"/>
    <lineage>
        <taxon>Eukaryota</taxon>
        <taxon>Fungi</taxon>
        <taxon>Dikarya</taxon>
        <taxon>Basidiomycota</taxon>
        <taxon>Agaricomycotina</taxon>
        <taxon>Agaricomycetes</taxon>
        <taxon>Agaricomycetidae</taxon>
        <taxon>Agaricales</taxon>
        <taxon>Agaricineae</taxon>
        <taxon>Agaricaceae</taxon>
        <taxon>Macrolepiota</taxon>
    </lineage>
</organism>
<gene>
    <name evidence="1" type="ORF">P691DRAFT_780214</name>
</gene>
<dbReference type="Proteomes" id="UP000807342">
    <property type="component" value="Unassembled WGS sequence"/>
</dbReference>
<evidence type="ECO:0000313" key="2">
    <source>
        <dbReference type="Proteomes" id="UP000807342"/>
    </source>
</evidence>
<dbReference type="OrthoDB" id="3027122at2759"/>
<evidence type="ECO:0000313" key="1">
    <source>
        <dbReference type="EMBL" id="KAF9439685.1"/>
    </source>
</evidence>
<name>A0A9P5WXP3_9AGAR</name>
<reference evidence="1" key="1">
    <citation type="submission" date="2020-11" db="EMBL/GenBank/DDBJ databases">
        <authorList>
            <consortium name="DOE Joint Genome Institute"/>
            <person name="Ahrendt S."/>
            <person name="Riley R."/>
            <person name="Andreopoulos W."/>
            <person name="Labutti K."/>
            <person name="Pangilinan J."/>
            <person name="Ruiz-Duenas F.J."/>
            <person name="Barrasa J.M."/>
            <person name="Sanchez-Garcia M."/>
            <person name="Camarero S."/>
            <person name="Miyauchi S."/>
            <person name="Serrano A."/>
            <person name="Linde D."/>
            <person name="Babiker R."/>
            <person name="Drula E."/>
            <person name="Ayuso-Fernandez I."/>
            <person name="Pacheco R."/>
            <person name="Padilla G."/>
            <person name="Ferreira P."/>
            <person name="Barriuso J."/>
            <person name="Kellner H."/>
            <person name="Castanera R."/>
            <person name="Alfaro M."/>
            <person name="Ramirez L."/>
            <person name="Pisabarro A.G."/>
            <person name="Kuo A."/>
            <person name="Tritt A."/>
            <person name="Lipzen A."/>
            <person name="He G."/>
            <person name="Yan M."/>
            <person name="Ng V."/>
            <person name="Cullen D."/>
            <person name="Martin F."/>
            <person name="Rosso M.-N."/>
            <person name="Henrissat B."/>
            <person name="Hibbett D."/>
            <person name="Martinez A.T."/>
            <person name="Grigoriev I.V."/>
        </authorList>
    </citation>
    <scope>NUCLEOTIDE SEQUENCE</scope>
    <source>
        <strain evidence="1">MF-IS2</strain>
    </source>
</reference>
<protein>
    <submittedName>
        <fullName evidence="1">Uncharacterized protein</fullName>
    </submittedName>
</protein>
<dbReference type="AlphaFoldDB" id="A0A9P5WXP3"/>
<comment type="caution">
    <text evidence="1">The sequence shown here is derived from an EMBL/GenBank/DDBJ whole genome shotgun (WGS) entry which is preliminary data.</text>
</comment>
<dbReference type="EMBL" id="MU153668">
    <property type="protein sequence ID" value="KAF9439685.1"/>
    <property type="molecule type" value="Genomic_DNA"/>
</dbReference>
<proteinExistence type="predicted"/>
<keyword evidence="2" id="KW-1185">Reference proteome</keyword>
<accession>A0A9P5WXP3</accession>